<dbReference type="SUPFAM" id="SSF69754">
    <property type="entry name" value="Ribosome binding protein Y (YfiA homologue)"/>
    <property type="match status" value="1"/>
</dbReference>
<reference evidence="2 3" key="1">
    <citation type="journal article" date="2019" name="Emerg. Microbes Infect.">
        <title>Comprehensive subspecies identification of 175 nontuberculous mycobacteria species based on 7547 genomic profiles.</title>
        <authorList>
            <person name="Matsumoto Y."/>
            <person name="Kinjo T."/>
            <person name="Motooka D."/>
            <person name="Nabeya D."/>
            <person name="Jung N."/>
            <person name="Uechi K."/>
            <person name="Horii T."/>
            <person name="Iida T."/>
            <person name="Fujita J."/>
            <person name="Nakamura S."/>
        </authorList>
    </citation>
    <scope>NUCLEOTIDE SEQUENCE [LARGE SCALE GENOMIC DNA]</scope>
    <source>
        <strain evidence="2 3">JCM 30996</strain>
    </source>
</reference>
<evidence type="ECO:0000256" key="1">
    <source>
        <dbReference type="SAM" id="MobiDB-lite"/>
    </source>
</evidence>
<dbReference type="AlphaFoldDB" id="A0A7I9ZL67"/>
<evidence type="ECO:0008006" key="4">
    <source>
        <dbReference type="Google" id="ProtNLM"/>
    </source>
</evidence>
<dbReference type="EMBL" id="BLLB01000002">
    <property type="protein sequence ID" value="GFH01437.1"/>
    <property type="molecule type" value="Genomic_DNA"/>
</dbReference>
<evidence type="ECO:0000313" key="3">
    <source>
        <dbReference type="Proteomes" id="UP000465304"/>
    </source>
</evidence>
<protein>
    <recommendedName>
        <fullName evidence="4">Ribosome-associated translation inhibitor RaiA</fullName>
    </recommendedName>
</protein>
<evidence type="ECO:0000313" key="2">
    <source>
        <dbReference type="EMBL" id="GFH01437.1"/>
    </source>
</evidence>
<dbReference type="Gene3D" id="3.30.160.100">
    <property type="entry name" value="Ribosome hibernation promotion factor-like"/>
    <property type="match status" value="1"/>
</dbReference>
<dbReference type="InterPro" id="IPR036567">
    <property type="entry name" value="RHF-like"/>
</dbReference>
<dbReference type="Proteomes" id="UP000465304">
    <property type="component" value="Unassembled WGS sequence"/>
</dbReference>
<feature type="region of interest" description="Disordered" evidence="1">
    <location>
        <begin position="92"/>
        <end position="117"/>
    </location>
</feature>
<feature type="compositionally biased region" description="Basic residues" evidence="1">
    <location>
        <begin position="95"/>
        <end position="106"/>
    </location>
</feature>
<name>A0A7I9ZL67_9MYCO</name>
<comment type="caution">
    <text evidence="2">The sequence shown here is derived from an EMBL/GenBank/DDBJ whole genome shotgun (WGS) entry which is preliminary data.</text>
</comment>
<proteinExistence type="predicted"/>
<sequence length="117" mass="12982">MHIGAGFVAKERPHVREALSSLRPHLGRSANDVSVEVSLQDRGRREQRVTLRTTLPGRPPLVAVAAGADLTRALHEAKNELIRHLEHLRTVRQPMHNRRLTGRTTRHPVAAPPEPGA</sequence>
<keyword evidence="3" id="KW-1185">Reference proteome</keyword>
<accession>A0A7I9ZL67</accession>
<organism evidence="2 3">
    <name type="scientific">Mycolicibacterium hippocampi</name>
    <dbReference type="NCBI Taxonomy" id="659824"/>
    <lineage>
        <taxon>Bacteria</taxon>
        <taxon>Bacillati</taxon>
        <taxon>Actinomycetota</taxon>
        <taxon>Actinomycetes</taxon>
        <taxon>Mycobacteriales</taxon>
        <taxon>Mycobacteriaceae</taxon>
        <taxon>Mycolicibacterium</taxon>
    </lineage>
</organism>
<gene>
    <name evidence="2" type="ORF">MHIP_19200</name>
</gene>